<keyword evidence="1" id="KW-0238">DNA-binding</keyword>
<gene>
    <name evidence="1" type="primary">VTS1_4</name>
    <name evidence="1" type="ORF">DSO57_1011509</name>
</gene>
<dbReference type="Proteomes" id="UP001165960">
    <property type="component" value="Unassembled WGS sequence"/>
</dbReference>
<evidence type="ECO:0000313" key="2">
    <source>
        <dbReference type="Proteomes" id="UP001165960"/>
    </source>
</evidence>
<dbReference type="EMBL" id="QTSX02002169">
    <property type="protein sequence ID" value="KAJ9077974.1"/>
    <property type="molecule type" value="Genomic_DNA"/>
</dbReference>
<accession>A0ACC2TTN3</accession>
<name>A0ACC2TTN3_9FUNG</name>
<evidence type="ECO:0000313" key="1">
    <source>
        <dbReference type="EMBL" id="KAJ9077974.1"/>
    </source>
</evidence>
<sequence>MMVEGELKARATSEIYSKPVNTPQPTMPCEVEALEKWVEDLSQYERMLEDMAKASLQPSFKEELGAVDGWFSALSEGERTAALYTLTHKCTPVQVRFFITVLQKMVAEPSKEGLRTFNDFQATRKLATTKDLVKEPTKEASKDDDWRANRPRKLPGLDIKAAVHWGHREINSGSLQRPMSAAHTYDQAWRGARRLSPTAAYKSPAFPPGLSATSPKWPVTPTDVHYESPKESPKDKNTMEVVDFELLKDIPAWMRSLRLHKYTSLFEKMHWRDIVAMDDQQLTDIGVAALGARRKFLKIFENIKKEAEDKGLTPSISNCSSDGSFCDDPVSETDQPTPNLCEKPKDLPKDTIQDSVKESLKV</sequence>
<proteinExistence type="predicted"/>
<organism evidence="1 2">
    <name type="scientific">Entomophthora muscae</name>
    <dbReference type="NCBI Taxonomy" id="34485"/>
    <lineage>
        <taxon>Eukaryota</taxon>
        <taxon>Fungi</taxon>
        <taxon>Fungi incertae sedis</taxon>
        <taxon>Zoopagomycota</taxon>
        <taxon>Entomophthoromycotina</taxon>
        <taxon>Entomophthoromycetes</taxon>
        <taxon>Entomophthorales</taxon>
        <taxon>Entomophthoraceae</taxon>
        <taxon>Entomophthora</taxon>
    </lineage>
</organism>
<reference evidence="1" key="1">
    <citation type="submission" date="2022-04" db="EMBL/GenBank/DDBJ databases">
        <title>Genome of the entomopathogenic fungus Entomophthora muscae.</title>
        <authorList>
            <person name="Elya C."/>
            <person name="Lovett B.R."/>
            <person name="Lee E."/>
            <person name="Macias A.M."/>
            <person name="Hajek A.E."/>
            <person name="De Bivort B.L."/>
            <person name="Kasson M.T."/>
            <person name="De Fine Licht H.H."/>
            <person name="Stajich J.E."/>
        </authorList>
    </citation>
    <scope>NUCLEOTIDE SEQUENCE</scope>
    <source>
        <strain evidence="1">Berkeley</strain>
    </source>
</reference>
<comment type="caution">
    <text evidence="1">The sequence shown here is derived from an EMBL/GenBank/DDBJ whole genome shotgun (WGS) entry which is preliminary data.</text>
</comment>
<keyword evidence="2" id="KW-1185">Reference proteome</keyword>
<protein>
    <submittedName>
        <fullName evidence="1">Flap-structured DNA-binding and RNA-binding protein</fullName>
    </submittedName>
</protein>